<dbReference type="InterPro" id="IPR036271">
    <property type="entry name" value="Tet_transcr_reg_TetR-rel_C_sf"/>
</dbReference>
<dbReference type="Pfam" id="PF08362">
    <property type="entry name" value="TetR_C_3"/>
    <property type="match status" value="1"/>
</dbReference>
<proteinExistence type="predicted"/>
<dbReference type="Gene3D" id="1.10.10.60">
    <property type="entry name" value="Homeodomain-like"/>
    <property type="match status" value="1"/>
</dbReference>
<dbReference type="PRINTS" id="PR00455">
    <property type="entry name" value="HTHTETR"/>
</dbReference>
<dbReference type="SUPFAM" id="SSF48498">
    <property type="entry name" value="Tetracyclin repressor-like, C-terminal domain"/>
    <property type="match status" value="1"/>
</dbReference>
<accession>A0A2U8WIF5</accession>
<dbReference type="GO" id="GO:0003677">
    <property type="term" value="F:DNA binding"/>
    <property type="evidence" value="ECO:0007669"/>
    <property type="project" value="UniProtKB-UniRule"/>
</dbReference>
<reference evidence="5 6" key="1">
    <citation type="submission" date="2018-05" db="EMBL/GenBank/DDBJ databases">
        <title>Complete Genome Sequence of Methylobacterium sp. 17Sr1-28.</title>
        <authorList>
            <person name="Srinivasan S."/>
        </authorList>
    </citation>
    <scope>NUCLEOTIDE SEQUENCE [LARGE SCALE GENOMIC DNA]</scope>
    <source>
        <strain evidence="5 6">17Sr1-28</strain>
    </source>
</reference>
<dbReference type="Proteomes" id="UP000245444">
    <property type="component" value="Chromosome"/>
</dbReference>
<feature type="domain" description="HTH tetR-type" evidence="4">
    <location>
        <begin position="34"/>
        <end position="94"/>
    </location>
</feature>
<feature type="region of interest" description="Disordered" evidence="3">
    <location>
        <begin position="1"/>
        <end position="25"/>
    </location>
</feature>
<dbReference type="SUPFAM" id="SSF46689">
    <property type="entry name" value="Homeodomain-like"/>
    <property type="match status" value="1"/>
</dbReference>
<evidence type="ECO:0000256" key="2">
    <source>
        <dbReference type="PROSITE-ProRule" id="PRU00335"/>
    </source>
</evidence>
<evidence type="ECO:0000256" key="1">
    <source>
        <dbReference type="ARBA" id="ARBA00023125"/>
    </source>
</evidence>
<evidence type="ECO:0000256" key="3">
    <source>
        <dbReference type="SAM" id="MobiDB-lite"/>
    </source>
</evidence>
<feature type="DNA-binding region" description="H-T-H motif" evidence="2">
    <location>
        <begin position="57"/>
        <end position="76"/>
    </location>
</feature>
<dbReference type="InterPro" id="IPR050109">
    <property type="entry name" value="HTH-type_TetR-like_transc_reg"/>
</dbReference>
<evidence type="ECO:0000313" key="5">
    <source>
        <dbReference type="EMBL" id="AWN45291.1"/>
    </source>
</evidence>
<dbReference type="AlphaFoldDB" id="A0A2U8WIF5"/>
<keyword evidence="6" id="KW-1185">Reference proteome</keyword>
<dbReference type="InterPro" id="IPR001647">
    <property type="entry name" value="HTH_TetR"/>
</dbReference>
<dbReference type="InterPro" id="IPR009057">
    <property type="entry name" value="Homeodomain-like_sf"/>
</dbReference>
<dbReference type="OrthoDB" id="2356263at2"/>
<organism evidence="5 6">
    <name type="scientific">Methylobacterium terrae</name>
    <dbReference type="NCBI Taxonomy" id="2202827"/>
    <lineage>
        <taxon>Bacteria</taxon>
        <taxon>Pseudomonadati</taxon>
        <taxon>Pseudomonadota</taxon>
        <taxon>Alphaproteobacteria</taxon>
        <taxon>Hyphomicrobiales</taxon>
        <taxon>Methylobacteriaceae</taxon>
        <taxon>Methylobacterium</taxon>
    </lineage>
</organism>
<protein>
    <submittedName>
        <fullName evidence="5">TetR family transcriptional regulator</fullName>
    </submittedName>
</protein>
<sequence>MPPEKKSPGKPSPETSDFQLRRPSERARKSLPVANAEDKILDAAEFIFGHFGLRGATTALIAKKAGIAKAHIYYYFNDKEDLYCAILERAMKQWARDLAALDMESDLATLLRGYIHKKVDFSRDHPFLSKIYAMEIISGAPFIGEFIETVSTPLLIEKCARVSEWAALGRIAPISPADLFFCIWAMTQAYADFSGQMAIMKQKRQLEEADYDTAKATIVQLVFGGLGLTVEGGSGPSA</sequence>
<dbReference type="InterPro" id="IPR023772">
    <property type="entry name" value="DNA-bd_HTH_TetR-type_CS"/>
</dbReference>
<dbReference type="PROSITE" id="PS50977">
    <property type="entry name" value="HTH_TETR_2"/>
    <property type="match status" value="1"/>
</dbReference>
<evidence type="ECO:0000313" key="6">
    <source>
        <dbReference type="Proteomes" id="UP000245444"/>
    </source>
</evidence>
<dbReference type="KEGG" id="mtea:DK419_02265"/>
<dbReference type="InterPro" id="IPR013573">
    <property type="entry name" value="Tscrpt_reg_YcdC_C"/>
</dbReference>
<dbReference type="EMBL" id="CP029553">
    <property type="protein sequence ID" value="AWN45291.1"/>
    <property type="molecule type" value="Genomic_DNA"/>
</dbReference>
<dbReference type="RefSeq" id="WP_109957660.1">
    <property type="nucleotide sequence ID" value="NZ_CP029553.1"/>
</dbReference>
<dbReference type="GO" id="GO:0045892">
    <property type="term" value="P:negative regulation of DNA-templated transcription"/>
    <property type="evidence" value="ECO:0007669"/>
    <property type="project" value="InterPro"/>
</dbReference>
<dbReference type="Gene3D" id="1.10.357.10">
    <property type="entry name" value="Tetracycline Repressor, domain 2"/>
    <property type="match status" value="1"/>
</dbReference>
<name>A0A2U8WIF5_9HYPH</name>
<dbReference type="PROSITE" id="PS01081">
    <property type="entry name" value="HTH_TETR_1"/>
    <property type="match status" value="1"/>
</dbReference>
<gene>
    <name evidence="5" type="ORF">DK419_02265</name>
</gene>
<dbReference type="Pfam" id="PF00440">
    <property type="entry name" value="TetR_N"/>
    <property type="match status" value="1"/>
</dbReference>
<dbReference type="PANTHER" id="PTHR30328">
    <property type="entry name" value="TRANSCRIPTIONAL REPRESSOR"/>
    <property type="match status" value="1"/>
</dbReference>
<evidence type="ECO:0000259" key="4">
    <source>
        <dbReference type="PROSITE" id="PS50977"/>
    </source>
</evidence>
<dbReference type="PANTHER" id="PTHR30328:SF54">
    <property type="entry name" value="HTH-TYPE TRANSCRIPTIONAL REPRESSOR SCO4008"/>
    <property type="match status" value="1"/>
</dbReference>
<keyword evidence="1 2" id="KW-0238">DNA-binding</keyword>